<dbReference type="AlphaFoldDB" id="A0AAV4P078"/>
<accession>A0AAV4P078</accession>
<name>A0AAV4P078_CAEEX</name>
<evidence type="ECO:0000313" key="2">
    <source>
        <dbReference type="Proteomes" id="UP001054945"/>
    </source>
</evidence>
<dbReference type="Proteomes" id="UP001054945">
    <property type="component" value="Unassembled WGS sequence"/>
</dbReference>
<dbReference type="EMBL" id="BPLR01021507">
    <property type="protein sequence ID" value="GIX90580.1"/>
    <property type="molecule type" value="Genomic_DNA"/>
</dbReference>
<keyword evidence="2" id="KW-1185">Reference proteome</keyword>
<organism evidence="1 2">
    <name type="scientific">Caerostris extrusa</name>
    <name type="common">Bark spider</name>
    <name type="synonym">Caerostris bankana</name>
    <dbReference type="NCBI Taxonomy" id="172846"/>
    <lineage>
        <taxon>Eukaryota</taxon>
        <taxon>Metazoa</taxon>
        <taxon>Ecdysozoa</taxon>
        <taxon>Arthropoda</taxon>
        <taxon>Chelicerata</taxon>
        <taxon>Arachnida</taxon>
        <taxon>Araneae</taxon>
        <taxon>Araneomorphae</taxon>
        <taxon>Entelegynae</taxon>
        <taxon>Araneoidea</taxon>
        <taxon>Araneidae</taxon>
        <taxon>Caerostris</taxon>
    </lineage>
</organism>
<sequence>MSFDVHFTIRKTYNEIILVFASGHVRLQSAIPLSIFVFGPSGEVMGLSRDISKSFGGSTSEASNVVPYAEKV</sequence>
<protein>
    <submittedName>
        <fullName evidence="1">Uncharacterized protein</fullName>
    </submittedName>
</protein>
<evidence type="ECO:0000313" key="1">
    <source>
        <dbReference type="EMBL" id="GIX90580.1"/>
    </source>
</evidence>
<gene>
    <name evidence="1" type="ORF">CEXT_551461</name>
</gene>
<proteinExistence type="predicted"/>
<reference evidence="1 2" key="1">
    <citation type="submission" date="2021-06" db="EMBL/GenBank/DDBJ databases">
        <title>Caerostris extrusa draft genome.</title>
        <authorList>
            <person name="Kono N."/>
            <person name="Arakawa K."/>
        </authorList>
    </citation>
    <scope>NUCLEOTIDE SEQUENCE [LARGE SCALE GENOMIC DNA]</scope>
</reference>
<comment type="caution">
    <text evidence="1">The sequence shown here is derived from an EMBL/GenBank/DDBJ whole genome shotgun (WGS) entry which is preliminary data.</text>
</comment>